<name>A0A382A8K4_9ZZZZ</name>
<proteinExistence type="predicted"/>
<gene>
    <name evidence="1" type="ORF">METZ01_LOCUS150573</name>
</gene>
<reference evidence="1" key="1">
    <citation type="submission" date="2018-05" db="EMBL/GenBank/DDBJ databases">
        <authorList>
            <person name="Lanie J.A."/>
            <person name="Ng W.-L."/>
            <person name="Kazmierczak K.M."/>
            <person name="Andrzejewski T.M."/>
            <person name="Davidsen T.M."/>
            <person name="Wayne K.J."/>
            <person name="Tettelin H."/>
            <person name="Glass J.I."/>
            <person name="Rusch D."/>
            <person name="Podicherti R."/>
            <person name="Tsui H.-C.T."/>
            <person name="Winkler M.E."/>
        </authorList>
    </citation>
    <scope>NUCLEOTIDE SEQUENCE</scope>
</reference>
<protein>
    <recommendedName>
        <fullName evidence="2">DUF2459 domain-containing protein</fullName>
    </recommendedName>
</protein>
<dbReference type="AlphaFoldDB" id="A0A382A8K4"/>
<evidence type="ECO:0000313" key="1">
    <source>
        <dbReference type="EMBL" id="SVA97719.1"/>
    </source>
</evidence>
<organism evidence="1">
    <name type="scientific">marine metagenome</name>
    <dbReference type="NCBI Taxonomy" id="408172"/>
    <lineage>
        <taxon>unclassified sequences</taxon>
        <taxon>metagenomes</taxon>
        <taxon>ecological metagenomes</taxon>
    </lineage>
</organism>
<dbReference type="Pfam" id="PF09601">
    <property type="entry name" value="DUF2459"/>
    <property type="match status" value="1"/>
</dbReference>
<accession>A0A382A8K4</accession>
<dbReference type="InterPro" id="IPR011727">
    <property type="entry name" value="CHP02117"/>
</dbReference>
<evidence type="ECO:0008006" key="2">
    <source>
        <dbReference type="Google" id="ProtNLM"/>
    </source>
</evidence>
<dbReference type="NCBIfam" id="TIGR02117">
    <property type="entry name" value="chp_urease_rgn"/>
    <property type="match status" value="1"/>
</dbReference>
<dbReference type="EMBL" id="UINC01024322">
    <property type="protein sequence ID" value="SVA97719.1"/>
    <property type="molecule type" value="Genomic_DNA"/>
</dbReference>
<sequence>MKNHSPLIALLIAANMVIGLIKGFAAEIDKSARNEVYVVNHGWHTGFVVPTSGIHQAMPELKQRFGNVPYIEFGWGDNEFYQAEEITSGITLKAIFLPTDSVVHAVAVTRKADKYFKHSEVEKFCLEDSEFISLVDFISNSFYRDESGNILKLNNGIYGDSQFYKAKGDFHIFNTCNKWTAKGLESAGMNISTTFKLTAGSIMNYLSREESTGRIDLNRSCEKGILFKTQ</sequence>